<feature type="region of interest" description="Disordered" evidence="1">
    <location>
        <begin position="179"/>
        <end position="210"/>
    </location>
</feature>
<feature type="compositionally biased region" description="Polar residues" evidence="1">
    <location>
        <begin position="40"/>
        <end position="53"/>
    </location>
</feature>
<evidence type="ECO:0000313" key="4">
    <source>
        <dbReference type="Proteomes" id="UP000077521"/>
    </source>
</evidence>
<feature type="compositionally biased region" description="Low complexity" evidence="1">
    <location>
        <begin position="54"/>
        <end position="77"/>
    </location>
</feature>
<feature type="compositionally biased region" description="Acidic residues" evidence="1">
    <location>
        <begin position="78"/>
        <end position="88"/>
    </location>
</feature>
<dbReference type="EMBL" id="LWDF02000063">
    <property type="protein sequence ID" value="KAE8258613.1"/>
    <property type="molecule type" value="Genomic_DNA"/>
</dbReference>
<organism evidence="3 4">
    <name type="scientific">Tilletia indica</name>
    <dbReference type="NCBI Taxonomy" id="43049"/>
    <lineage>
        <taxon>Eukaryota</taxon>
        <taxon>Fungi</taxon>
        <taxon>Dikarya</taxon>
        <taxon>Basidiomycota</taxon>
        <taxon>Ustilaginomycotina</taxon>
        <taxon>Exobasidiomycetes</taxon>
        <taxon>Tilletiales</taxon>
        <taxon>Tilletiaceae</taxon>
        <taxon>Tilletia</taxon>
    </lineage>
</organism>
<comment type="caution">
    <text evidence="3">The sequence shown here is derived from an EMBL/GenBank/DDBJ whole genome shotgun (WGS) entry which is preliminary data.</text>
</comment>
<feature type="compositionally biased region" description="Low complexity" evidence="1">
    <location>
        <begin position="30"/>
        <end position="39"/>
    </location>
</feature>
<sequence length="482" mass="51540">MDNRNSYSKRYSSGADAFANPASNPNRYSQQQRQLDQQRASMYSNNGMTPSSSAGAAATRPGAPAAAGARANAWAPVADEDEDDDDEDHWNVYDDFNNARPTAGAPGSPVGAQNPYAHPSDPSRTSFGSGGPNSPGATGTGFVAQPPPSAIPRSGTGATLSAMTGGQRQSLLPREAFGFDVQNSDPRGIRVDPYGSPGAEFTPSSNTDGMGAFLNEKRGSGYQNLNAIEAAIMPAGHDRSNNTTGIELVTVPALGTEFSRAEMKSMARKQKRRAHIAKRRRKMGKWASGEEKVFGLFDRRMVMIASFVFLVLLALTLYFVIPRVPSVGFLTANPLTAVPDASGMSIGGPPANFSMTMKLNLRADNSAAYIPTRASKITVEVTDATTGAKVGKGLLSDRSFPGRKKTIFELPIQFEYVSRNLTGDNTFALWYRACGPQYPNDPRPTLSLRVSLTMHIAGLLGSHSTGTQLNDLACPFTLRNDQ</sequence>
<name>A0A8T8TDT8_9BASI</name>
<feature type="compositionally biased region" description="Polar residues" evidence="1">
    <location>
        <begin position="1"/>
        <end position="11"/>
    </location>
</feature>
<reference evidence="3" key="1">
    <citation type="submission" date="2016-04" db="EMBL/GenBank/DDBJ databases">
        <authorList>
            <person name="Nguyen H.D."/>
            <person name="Samba Siva P."/>
            <person name="Cullis J."/>
            <person name="Levesque C.A."/>
            <person name="Hambleton S."/>
        </authorList>
    </citation>
    <scope>NUCLEOTIDE SEQUENCE</scope>
    <source>
        <strain evidence="3">DAOMC 236416</strain>
    </source>
</reference>
<keyword evidence="2" id="KW-0812">Transmembrane</keyword>
<evidence type="ECO:0000256" key="1">
    <source>
        <dbReference type="SAM" id="MobiDB-lite"/>
    </source>
</evidence>
<keyword evidence="2" id="KW-0472">Membrane</keyword>
<feature type="compositionally biased region" description="Polar residues" evidence="1">
    <location>
        <begin position="156"/>
        <end position="167"/>
    </location>
</feature>
<proteinExistence type="predicted"/>
<feature type="region of interest" description="Disordered" evidence="1">
    <location>
        <begin position="1"/>
        <end position="167"/>
    </location>
</feature>
<evidence type="ECO:0000313" key="3">
    <source>
        <dbReference type="EMBL" id="KAE8258613.1"/>
    </source>
</evidence>
<gene>
    <name evidence="3" type="ORF">A4X13_0g1574</name>
</gene>
<accession>A0A8T8TDT8</accession>
<reference evidence="3" key="2">
    <citation type="journal article" date="2019" name="IMA Fungus">
        <title>Genome sequencing and comparison of five Tilletia species to identify candidate genes for the detection of regulated species infecting wheat.</title>
        <authorList>
            <person name="Nguyen H.D.T."/>
            <person name="Sultana T."/>
            <person name="Kesanakurti P."/>
            <person name="Hambleton S."/>
        </authorList>
    </citation>
    <scope>NUCLEOTIDE SEQUENCE</scope>
    <source>
        <strain evidence="3">DAOMC 236416</strain>
    </source>
</reference>
<keyword evidence="4" id="KW-1185">Reference proteome</keyword>
<feature type="transmembrane region" description="Helical" evidence="2">
    <location>
        <begin position="301"/>
        <end position="321"/>
    </location>
</feature>
<protein>
    <submittedName>
        <fullName evidence="3">Uncharacterized protein</fullName>
    </submittedName>
</protein>
<keyword evidence="2" id="KW-1133">Transmembrane helix</keyword>
<evidence type="ECO:0000256" key="2">
    <source>
        <dbReference type="SAM" id="Phobius"/>
    </source>
</evidence>
<dbReference type="AlphaFoldDB" id="A0A8T8TDT8"/>
<dbReference type="Proteomes" id="UP000077521">
    <property type="component" value="Unassembled WGS sequence"/>
</dbReference>